<protein>
    <submittedName>
        <fullName evidence="2">Nucleotidyltransferase domain-containing protein</fullName>
    </submittedName>
</protein>
<dbReference type="Pfam" id="PF01909">
    <property type="entry name" value="NTP_transf_2"/>
    <property type="match status" value="1"/>
</dbReference>
<dbReference type="Proteomes" id="UP000238634">
    <property type="component" value="Unassembled WGS sequence"/>
</dbReference>
<dbReference type="PANTHER" id="PTHR33933">
    <property type="entry name" value="NUCLEOTIDYLTRANSFERASE"/>
    <property type="match status" value="1"/>
</dbReference>
<dbReference type="InterPro" id="IPR052548">
    <property type="entry name" value="Type_VII_TA_antitoxin"/>
</dbReference>
<dbReference type="RefSeq" id="WP_073075219.1">
    <property type="nucleotide sequence ID" value="NZ_MPPI01000067.1"/>
</dbReference>
<dbReference type="InterPro" id="IPR002934">
    <property type="entry name" value="Polymerase_NTP_transf_dom"/>
</dbReference>
<dbReference type="InterPro" id="IPR043519">
    <property type="entry name" value="NT_sf"/>
</dbReference>
<keyword evidence="2" id="KW-0808">Transferase</keyword>
<sequence>MTHPHLTEILAKLRTYLEQEYSDRLAQVVLFGSQARGDAELDSDIDVMIILSGAVDVCTEIDRISNFLAALCLDYAVLISCIFTSEQQFQSKKDAYFFRNVHQQGVPV</sequence>
<dbReference type="PANTHER" id="PTHR33933:SF1">
    <property type="entry name" value="PROTEIN ADENYLYLTRANSFERASE MNTA-RELATED"/>
    <property type="match status" value="1"/>
</dbReference>
<dbReference type="GO" id="GO:0016779">
    <property type="term" value="F:nucleotidyltransferase activity"/>
    <property type="evidence" value="ECO:0007669"/>
    <property type="project" value="InterPro"/>
</dbReference>
<dbReference type="SUPFAM" id="SSF81301">
    <property type="entry name" value="Nucleotidyltransferase"/>
    <property type="match status" value="1"/>
</dbReference>
<gene>
    <name evidence="2" type="ORF">C7B65_25420</name>
</gene>
<name>A0A2T1D3H1_9CYAN</name>
<keyword evidence="3" id="KW-1185">Reference proteome</keyword>
<dbReference type="EMBL" id="PVWG01000071">
    <property type="protein sequence ID" value="PSB15028.1"/>
    <property type="molecule type" value="Genomic_DNA"/>
</dbReference>
<accession>A0A2T1D3H1</accession>
<evidence type="ECO:0000313" key="2">
    <source>
        <dbReference type="EMBL" id="PSB15028.1"/>
    </source>
</evidence>
<evidence type="ECO:0000313" key="3">
    <source>
        <dbReference type="Proteomes" id="UP000238634"/>
    </source>
</evidence>
<dbReference type="OrthoDB" id="463845at2"/>
<reference evidence="2 3" key="2">
    <citation type="submission" date="2018-03" db="EMBL/GenBank/DDBJ databases">
        <title>The ancient ancestry and fast evolution of plastids.</title>
        <authorList>
            <person name="Moore K.R."/>
            <person name="Magnabosco C."/>
            <person name="Momper L."/>
            <person name="Gold D.A."/>
            <person name="Bosak T."/>
            <person name="Fournier G.P."/>
        </authorList>
    </citation>
    <scope>NUCLEOTIDE SEQUENCE [LARGE SCALE GENOMIC DNA]</scope>
    <source>
        <strain evidence="2 3">ULC007</strain>
    </source>
</reference>
<feature type="domain" description="Polymerase nucleotidyl transferase" evidence="1">
    <location>
        <begin position="11"/>
        <end position="63"/>
    </location>
</feature>
<comment type="caution">
    <text evidence="2">The sequence shown here is derived from an EMBL/GenBank/DDBJ whole genome shotgun (WGS) entry which is preliminary data.</text>
</comment>
<evidence type="ECO:0000259" key="1">
    <source>
        <dbReference type="Pfam" id="PF01909"/>
    </source>
</evidence>
<proteinExistence type="predicted"/>
<dbReference type="Gene3D" id="3.30.460.10">
    <property type="entry name" value="Beta Polymerase, domain 2"/>
    <property type="match status" value="1"/>
</dbReference>
<organism evidence="2 3">
    <name type="scientific">Phormidesmis priestleyi ULC007</name>
    <dbReference type="NCBI Taxonomy" id="1920490"/>
    <lineage>
        <taxon>Bacteria</taxon>
        <taxon>Bacillati</taxon>
        <taxon>Cyanobacteriota</taxon>
        <taxon>Cyanophyceae</taxon>
        <taxon>Leptolyngbyales</taxon>
        <taxon>Leptolyngbyaceae</taxon>
        <taxon>Phormidesmis</taxon>
    </lineage>
</organism>
<dbReference type="STRING" id="1920490.GCA_001895925_03324"/>
<dbReference type="AlphaFoldDB" id="A0A2T1D3H1"/>
<dbReference type="CDD" id="cd05403">
    <property type="entry name" value="NT_KNTase_like"/>
    <property type="match status" value="1"/>
</dbReference>
<reference evidence="2 3" key="1">
    <citation type="submission" date="2018-02" db="EMBL/GenBank/DDBJ databases">
        <authorList>
            <person name="Cohen D.B."/>
            <person name="Kent A.D."/>
        </authorList>
    </citation>
    <scope>NUCLEOTIDE SEQUENCE [LARGE SCALE GENOMIC DNA]</scope>
    <source>
        <strain evidence="2 3">ULC007</strain>
    </source>
</reference>